<dbReference type="EMBL" id="BQXS01009727">
    <property type="protein sequence ID" value="GKT31733.1"/>
    <property type="molecule type" value="Genomic_DNA"/>
</dbReference>
<feature type="repeat" description="WD" evidence="3">
    <location>
        <begin position="87"/>
        <end position="122"/>
    </location>
</feature>
<evidence type="ECO:0000256" key="3">
    <source>
        <dbReference type="PROSITE-ProRule" id="PRU00221"/>
    </source>
</evidence>
<dbReference type="Gene3D" id="2.130.10.10">
    <property type="entry name" value="YVTN repeat-like/Quinoprotein amine dehydrogenase"/>
    <property type="match status" value="1"/>
</dbReference>
<evidence type="ECO:0000313" key="5">
    <source>
        <dbReference type="Proteomes" id="UP001057375"/>
    </source>
</evidence>
<evidence type="ECO:0000256" key="1">
    <source>
        <dbReference type="ARBA" id="ARBA00022574"/>
    </source>
</evidence>
<dbReference type="Pfam" id="PF00400">
    <property type="entry name" value="WD40"/>
    <property type="match status" value="2"/>
</dbReference>
<evidence type="ECO:0000256" key="2">
    <source>
        <dbReference type="ARBA" id="ARBA00022737"/>
    </source>
</evidence>
<gene>
    <name evidence="4" type="ORF">ADUPG1_006100</name>
</gene>
<keyword evidence="2" id="KW-0677">Repeat</keyword>
<dbReference type="Proteomes" id="UP001057375">
    <property type="component" value="Unassembled WGS sequence"/>
</dbReference>
<dbReference type="InterPro" id="IPR036322">
    <property type="entry name" value="WD40_repeat_dom_sf"/>
</dbReference>
<dbReference type="PROSITE" id="PS50082">
    <property type="entry name" value="WD_REPEATS_2"/>
    <property type="match status" value="1"/>
</dbReference>
<comment type="caution">
    <text evidence="4">The sequence shown here is derived from an EMBL/GenBank/DDBJ whole genome shotgun (WGS) entry which is preliminary data.</text>
</comment>
<organism evidence="4 5">
    <name type="scientific">Aduncisulcus paluster</name>
    <dbReference type="NCBI Taxonomy" id="2918883"/>
    <lineage>
        <taxon>Eukaryota</taxon>
        <taxon>Metamonada</taxon>
        <taxon>Carpediemonas-like organisms</taxon>
        <taxon>Aduncisulcus</taxon>
    </lineage>
</organism>
<dbReference type="InterPro" id="IPR001680">
    <property type="entry name" value="WD40_rpt"/>
</dbReference>
<dbReference type="InterPro" id="IPR019775">
    <property type="entry name" value="WD40_repeat_CS"/>
</dbReference>
<name>A0ABQ5KGS9_9EUKA</name>
<keyword evidence="1 3" id="KW-0853">WD repeat</keyword>
<dbReference type="SUPFAM" id="SSF50978">
    <property type="entry name" value="WD40 repeat-like"/>
    <property type="match status" value="1"/>
</dbReference>
<keyword evidence="5" id="KW-1185">Reference proteome</keyword>
<dbReference type="PROSITE" id="PS00678">
    <property type="entry name" value="WD_REPEATS_1"/>
    <property type="match status" value="1"/>
</dbReference>
<dbReference type="InterPro" id="IPR015943">
    <property type="entry name" value="WD40/YVTN_repeat-like_dom_sf"/>
</dbReference>
<sequence>MHLQYLPEDTISDIEWDKSGRYLAVSSWDKTISVYDTYTGDLVHRDTLSNPSLTCCFIGENSNFAVVSSSSTELYHSSIDRGKKILLGSHEDVISRVVSVDSSKSELISASIDGNVKLWDIRRYTTPSFSFKFPSPGQNIIDMSTHGNKLYMITSHRCFITADIRNLSKPFHCSESCLRHQATCMSVAGNGSRYACGSVEGRVGIIDFDKDGIEHGDSKHRTCFRAHMNPDACIVQSVALNHSGTTLLTGASDGVNLINIEQESL</sequence>
<accession>A0ABQ5KGS9</accession>
<dbReference type="SMART" id="SM00320">
    <property type="entry name" value="WD40"/>
    <property type="match status" value="4"/>
</dbReference>
<dbReference type="PANTHER" id="PTHR10971">
    <property type="entry name" value="MRNA EXPORT FACTOR AND BUB3"/>
    <property type="match status" value="1"/>
</dbReference>
<evidence type="ECO:0000313" key="4">
    <source>
        <dbReference type="EMBL" id="GKT31733.1"/>
    </source>
</evidence>
<reference evidence="4" key="1">
    <citation type="submission" date="2022-03" db="EMBL/GenBank/DDBJ databases">
        <title>Draft genome sequence of Aduncisulcus paluster, a free-living microaerophilic Fornicata.</title>
        <authorList>
            <person name="Yuyama I."/>
            <person name="Kume K."/>
            <person name="Tamura T."/>
            <person name="Inagaki Y."/>
            <person name="Hashimoto T."/>
        </authorList>
    </citation>
    <scope>NUCLEOTIDE SEQUENCE</scope>
    <source>
        <strain evidence="4">NY0171</strain>
    </source>
</reference>
<proteinExistence type="predicted"/>
<protein>
    <submittedName>
        <fullName evidence="4">Mitotic checkpoint protein BUB3.1</fullName>
    </submittedName>
</protein>
<feature type="non-terminal residue" evidence="4">
    <location>
        <position position="265"/>
    </location>
</feature>